<evidence type="ECO:0008006" key="2">
    <source>
        <dbReference type="Google" id="ProtNLM"/>
    </source>
</evidence>
<name>A0A1B6M069_9HEMI</name>
<dbReference type="InterPro" id="IPR036691">
    <property type="entry name" value="Endo/exonu/phosph_ase_sf"/>
</dbReference>
<dbReference type="SUPFAM" id="SSF56219">
    <property type="entry name" value="DNase I-like"/>
    <property type="match status" value="1"/>
</dbReference>
<dbReference type="Gene3D" id="3.60.10.10">
    <property type="entry name" value="Endonuclease/exonuclease/phosphatase"/>
    <property type="match status" value="1"/>
</dbReference>
<proteinExistence type="predicted"/>
<sequence length="382" mass="44697">IPSINESTSIQNHDLKILQVNVQCLRNKLPELEIICKIHGIDVVCVSEHWLSEEEIDLYVPSGYLPASFFCRKIKKNGGASIYLKQNMNFEVIELERFSSELDCELCCVKLVDRNIVIASLYRSPQGKINNFFENFESAMKSVLKRGNLVTVCGDFNIELLAINTRNSIHFGNILRSLNLNCTIKYPTHLNSCIDNILVNYNNNLYHVECIDDQLADHKSNLISIFCNSLGKTMNHYKPTMKKVRFRKQSEIEICKFVECLREESWNIINEYNLGNVTVDKMFDEFFNKYVNLWHNNSPLISKCKKPQYTKAKKKFQWYNYNLAKERESMLNYFNVFKNLRKNNSEHTPVAYNAYLAVKRLYRAHLTQAKRQTYENYIETAP</sequence>
<accession>A0A1B6M069</accession>
<gene>
    <name evidence="1" type="ORF">g.39227</name>
</gene>
<dbReference type="PANTHER" id="PTHR33776:SF4">
    <property type="entry name" value="ENDONUCLEASE_EXONUCLEASE_PHOSPHATASE DOMAIN-CONTAINING PROTEIN"/>
    <property type="match status" value="1"/>
</dbReference>
<reference evidence="1" key="1">
    <citation type="submission" date="2015-11" db="EMBL/GenBank/DDBJ databases">
        <title>De novo transcriptome assembly of four potential Pierce s Disease insect vectors from Arizona vineyards.</title>
        <authorList>
            <person name="Tassone E.E."/>
        </authorList>
    </citation>
    <scope>NUCLEOTIDE SEQUENCE</scope>
</reference>
<feature type="non-terminal residue" evidence="1">
    <location>
        <position position="382"/>
    </location>
</feature>
<organism evidence="1">
    <name type="scientific">Graphocephala atropunctata</name>
    <dbReference type="NCBI Taxonomy" id="36148"/>
    <lineage>
        <taxon>Eukaryota</taxon>
        <taxon>Metazoa</taxon>
        <taxon>Ecdysozoa</taxon>
        <taxon>Arthropoda</taxon>
        <taxon>Hexapoda</taxon>
        <taxon>Insecta</taxon>
        <taxon>Pterygota</taxon>
        <taxon>Neoptera</taxon>
        <taxon>Paraneoptera</taxon>
        <taxon>Hemiptera</taxon>
        <taxon>Auchenorrhyncha</taxon>
        <taxon>Membracoidea</taxon>
        <taxon>Cicadellidae</taxon>
        <taxon>Cicadellinae</taxon>
        <taxon>Cicadellini</taxon>
        <taxon>Graphocephala</taxon>
    </lineage>
</organism>
<dbReference type="AlphaFoldDB" id="A0A1B6M069"/>
<feature type="non-terminal residue" evidence="1">
    <location>
        <position position="1"/>
    </location>
</feature>
<protein>
    <recommendedName>
        <fullName evidence="2">Endonuclease/exonuclease/phosphatase domain-containing protein</fullName>
    </recommendedName>
</protein>
<dbReference type="PANTHER" id="PTHR33776">
    <property type="entry name" value="ENDO/EXONUCLEASE/PHOSPHATASE DOMAIN-CONTAINING PROTEIN"/>
    <property type="match status" value="1"/>
</dbReference>
<evidence type="ECO:0000313" key="1">
    <source>
        <dbReference type="EMBL" id="JAT29311.1"/>
    </source>
</evidence>
<dbReference type="EMBL" id="GEBQ01010666">
    <property type="protein sequence ID" value="JAT29311.1"/>
    <property type="molecule type" value="Transcribed_RNA"/>
</dbReference>